<accession>A0A6J4IRR9</accession>
<feature type="non-terminal residue" evidence="2">
    <location>
        <position position="103"/>
    </location>
</feature>
<gene>
    <name evidence="2" type="ORF">AVDCRST_MAG83-2679</name>
</gene>
<evidence type="ECO:0000256" key="1">
    <source>
        <dbReference type="SAM" id="MobiDB-lite"/>
    </source>
</evidence>
<protein>
    <submittedName>
        <fullName evidence="2">Putative membrane protein</fullName>
    </submittedName>
</protein>
<evidence type="ECO:0000313" key="2">
    <source>
        <dbReference type="EMBL" id="CAA9260151.1"/>
    </source>
</evidence>
<feature type="non-terminal residue" evidence="2">
    <location>
        <position position="1"/>
    </location>
</feature>
<name>A0A6J4IRR9_9MICC</name>
<organism evidence="2">
    <name type="scientific">uncultured Arthrobacter sp</name>
    <dbReference type="NCBI Taxonomy" id="114050"/>
    <lineage>
        <taxon>Bacteria</taxon>
        <taxon>Bacillati</taxon>
        <taxon>Actinomycetota</taxon>
        <taxon>Actinomycetes</taxon>
        <taxon>Micrococcales</taxon>
        <taxon>Micrococcaceae</taxon>
        <taxon>Arthrobacter</taxon>
        <taxon>environmental samples</taxon>
    </lineage>
</organism>
<dbReference type="EMBL" id="CADCTE010000147">
    <property type="protein sequence ID" value="CAA9260151.1"/>
    <property type="molecule type" value="Genomic_DNA"/>
</dbReference>
<reference evidence="2" key="1">
    <citation type="submission" date="2020-02" db="EMBL/GenBank/DDBJ databases">
        <authorList>
            <person name="Meier V. D."/>
        </authorList>
    </citation>
    <scope>NUCLEOTIDE SEQUENCE</scope>
    <source>
        <strain evidence="2">AVDCRST_MAG83</strain>
    </source>
</reference>
<dbReference type="AlphaFoldDB" id="A0A6J4IRR9"/>
<proteinExistence type="predicted"/>
<feature type="compositionally biased region" description="Low complexity" evidence="1">
    <location>
        <begin position="94"/>
        <end position="103"/>
    </location>
</feature>
<feature type="region of interest" description="Disordered" evidence="1">
    <location>
        <begin position="20"/>
        <end position="103"/>
    </location>
</feature>
<sequence>GPVVLDSGGRLRVLRDQARRLPGACPDPGQSAHAAGRGGAHRGAADLPDRRHHGLLGQRPRAGCAARRSRRGCRRPLAPGSIPRRGRGRGARRGSGAAGRPAL</sequence>